<dbReference type="Proteomes" id="UP001172457">
    <property type="component" value="Chromosome 4"/>
</dbReference>
<evidence type="ECO:0000256" key="5">
    <source>
        <dbReference type="ARBA" id="ARBA00022824"/>
    </source>
</evidence>
<accession>A0AA38TDY6</accession>
<feature type="compositionally biased region" description="Low complexity" evidence="10">
    <location>
        <begin position="1"/>
        <end position="21"/>
    </location>
</feature>
<evidence type="ECO:0000313" key="12">
    <source>
        <dbReference type="Proteomes" id="UP001172457"/>
    </source>
</evidence>
<protein>
    <recommendedName>
        <fullName evidence="3 9">Signal peptidase complex subunit 2</fullName>
    </recommendedName>
</protein>
<evidence type="ECO:0000256" key="10">
    <source>
        <dbReference type="SAM" id="MobiDB-lite"/>
    </source>
</evidence>
<feature type="region of interest" description="Disordered" evidence="10">
    <location>
        <begin position="1"/>
        <end position="26"/>
    </location>
</feature>
<evidence type="ECO:0000256" key="1">
    <source>
        <dbReference type="ARBA" id="ARBA00004477"/>
    </source>
</evidence>
<dbReference type="GO" id="GO:0006465">
    <property type="term" value="P:signal peptide processing"/>
    <property type="evidence" value="ECO:0007669"/>
    <property type="project" value="UniProtKB-UniRule"/>
</dbReference>
<name>A0AA38TDY6_9ASTR</name>
<keyword evidence="7 9" id="KW-0472">Membrane</keyword>
<evidence type="ECO:0000256" key="9">
    <source>
        <dbReference type="RuleBase" id="RU368033"/>
    </source>
</evidence>
<keyword evidence="6 9" id="KW-1133">Transmembrane helix</keyword>
<evidence type="ECO:0000313" key="11">
    <source>
        <dbReference type="EMBL" id="KAJ9553436.1"/>
    </source>
</evidence>
<dbReference type="GO" id="GO:0045047">
    <property type="term" value="P:protein targeting to ER"/>
    <property type="evidence" value="ECO:0007669"/>
    <property type="project" value="TreeGrafter"/>
</dbReference>
<dbReference type="InterPro" id="IPR009582">
    <property type="entry name" value="Spc2/SPCS2"/>
</dbReference>
<keyword evidence="4 9" id="KW-0812">Transmembrane</keyword>
<gene>
    <name evidence="11" type="ORF">OSB04_017481</name>
</gene>
<dbReference type="EMBL" id="JARYMX010000004">
    <property type="protein sequence ID" value="KAJ9553436.1"/>
    <property type="molecule type" value="Genomic_DNA"/>
</dbReference>
<evidence type="ECO:0000256" key="6">
    <source>
        <dbReference type="ARBA" id="ARBA00022989"/>
    </source>
</evidence>
<dbReference type="AlphaFoldDB" id="A0AA38TDY6"/>
<organism evidence="11 12">
    <name type="scientific">Centaurea solstitialis</name>
    <name type="common">yellow star-thistle</name>
    <dbReference type="NCBI Taxonomy" id="347529"/>
    <lineage>
        <taxon>Eukaryota</taxon>
        <taxon>Viridiplantae</taxon>
        <taxon>Streptophyta</taxon>
        <taxon>Embryophyta</taxon>
        <taxon>Tracheophyta</taxon>
        <taxon>Spermatophyta</taxon>
        <taxon>Magnoliopsida</taxon>
        <taxon>eudicotyledons</taxon>
        <taxon>Gunneridae</taxon>
        <taxon>Pentapetalae</taxon>
        <taxon>asterids</taxon>
        <taxon>campanulids</taxon>
        <taxon>Asterales</taxon>
        <taxon>Asteraceae</taxon>
        <taxon>Carduoideae</taxon>
        <taxon>Cardueae</taxon>
        <taxon>Centaureinae</taxon>
        <taxon>Centaurea</taxon>
    </lineage>
</organism>
<reference evidence="11" key="1">
    <citation type="submission" date="2023-03" db="EMBL/GenBank/DDBJ databases">
        <title>Chromosome-scale reference genome and RAD-based genetic map of yellow starthistle (Centaurea solstitialis) reveal putative structural variation and QTLs associated with invader traits.</title>
        <authorList>
            <person name="Reatini B."/>
            <person name="Cang F.A."/>
            <person name="Jiang Q."/>
            <person name="Mckibben M.T.W."/>
            <person name="Barker M.S."/>
            <person name="Rieseberg L.H."/>
            <person name="Dlugosch K.M."/>
        </authorList>
    </citation>
    <scope>NUCLEOTIDE SEQUENCE</scope>
    <source>
        <strain evidence="11">CAN-66</strain>
        <tissue evidence="11">Leaf</tissue>
    </source>
</reference>
<proteinExistence type="inferred from homology"/>
<evidence type="ECO:0000256" key="4">
    <source>
        <dbReference type="ARBA" id="ARBA00022692"/>
    </source>
</evidence>
<evidence type="ECO:0000256" key="3">
    <source>
        <dbReference type="ARBA" id="ARBA00017057"/>
    </source>
</evidence>
<dbReference type="Pfam" id="PF06703">
    <property type="entry name" value="SPC25"/>
    <property type="match status" value="1"/>
</dbReference>
<comment type="subcellular location">
    <subcellularLocation>
        <location evidence="1 9">Endoplasmic reticulum membrane</location>
        <topology evidence="1 9">Multi-pass membrane protein</topology>
    </subcellularLocation>
</comment>
<evidence type="ECO:0000256" key="8">
    <source>
        <dbReference type="ARBA" id="ARBA00045608"/>
    </source>
</evidence>
<evidence type="ECO:0000256" key="7">
    <source>
        <dbReference type="ARBA" id="ARBA00023136"/>
    </source>
</evidence>
<keyword evidence="5 9" id="KW-0256">Endoplasmic reticulum</keyword>
<keyword evidence="12" id="KW-1185">Reference proteome</keyword>
<feature type="transmembrane region" description="Helical" evidence="9">
    <location>
        <begin position="59"/>
        <end position="76"/>
    </location>
</feature>
<sequence length="204" mass="22787">MTKTTTTTTTKDTTTTSTANKNPKKTNLLDHHSIKHLLDETVTEIVTSRGYAEDVRTSNLRLLIGSVIIIIALFAQFYNKKFPDNRNFLIGCIYVVFNGILQLIIYTKEKNAILLTYPPAGSAYTSTGLMVSSKLPRFSDMYTLTIASADPKSISAKPTVEFTKSVTKWFTKDGVLVEGLFWKDVEGLINEYANAKDKDNKKSK</sequence>
<evidence type="ECO:0000256" key="2">
    <source>
        <dbReference type="ARBA" id="ARBA00007324"/>
    </source>
</evidence>
<dbReference type="PANTHER" id="PTHR13085:SF0">
    <property type="entry name" value="SIGNAL PEPTIDASE COMPLEX SUBUNIT 2"/>
    <property type="match status" value="1"/>
</dbReference>
<comment type="similarity">
    <text evidence="2 9">Belongs to the SPCS2 family.</text>
</comment>
<dbReference type="GO" id="GO:0005787">
    <property type="term" value="C:signal peptidase complex"/>
    <property type="evidence" value="ECO:0007669"/>
    <property type="project" value="UniProtKB-UniRule"/>
</dbReference>
<comment type="caution">
    <text evidence="11">The sequence shown here is derived from an EMBL/GenBank/DDBJ whole genome shotgun (WGS) entry which is preliminary data.</text>
</comment>
<dbReference type="PANTHER" id="PTHR13085">
    <property type="entry name" value="MICROSOMAL SIGNAL PEPTIDASE 25 KDA SUBUNIT"/>
    <property type="match status" value="1"/>
</dbReference>
<dbReference type="GO" id="GO:0008233">
    <property type="term" value="F:peptidase activity"/>
    <property type="evidence" value="ECO:0007669"/>
    <property type="project" value="UniProtKB-UniRule"/>
</dbReference>
<comment type="function">
    <text evidence="8 9">Component of the signal peptidase complex (SPC) which catalyzes the cleavage of N-terminal signal sequences from nascent proteins as they are translocated into the lumen of the endoplasmic reticulum. Enhances the enzymatic activity of SPC and facilitates the interactions between different components of the translocation site.</text>
</comment>
<feature type="transmembrane region" description="Helical" evidence="9">
    <location>
        <begin position="88"/>
        <end position="106"/>
    </location>
</feature>